<keyword evidence="2" id="KW-1185">Reference proteome</keyword>
<evidence type="ECO:0000313" key="2">
    <source>
        <dbReference type="Proteomes" id="UP000383932"/>
    </source>
</evidence>
<dbReference type="AlphaFoldDB" id="A0A5N5QRR0"/>
<reference evidence="1 2" key="1">
    <citation type="journal article" date="2019" name="Fungal Biol. Biotechnol.">
        <title>Draft genome sequence of fastidious pathogen Ceratobasidium theobromae, which causes vascular-streak dieback in Theobroma cacao.</title>
        <authorList>
            <person name="Ali S.S."/>
            <person name="Asman A."/>
            <person name="Shao J."/>
            <person name="Firmansyah A.P."/>
            <person name="Susilo A.W."/>
            <person name="Rosmana A."/>
            <person name="McMahon P."/>
            <person name="Junaid M."/>
            <person name="Guest D."/>
            <person name="Kheng T.Y."/>
            <person name="Meinhardt L.W."/>
            <person name="Bailey B.A."/>
        </authorList>
    </citation>
    <scope>NUCLEOTIDE SEQUENCE [LARGE SCALE GENOMIC DNA]</scope>
    <source>
        <strain evidence="1 2">CT2</strain>
    </source>
</reference>
<proteinExistence type="predicted"/>
<accession>A0A5N5QRR0</accession>
<gene>
    <name evidence="1" type="ORF">CTheo_2334</name>
</gene>
<comment type="caution">
    <text evidence="1">The sequence shown here is derived from an EMBL/GenBank/DDBJ whole genome shotgun (WGS) entry which is preliminary data.</text>
</comment>
<dbReference type="Proteomes" id="UP000383932">
    <property type="component" value="Unassembled WGS sequence"/>
</dbReference>
<name>A0A5N5QRR0_9AGAM</name>
<dbReference type="EMBL" id="SSOP01000023">
    <property type="protein sequence ID" value="KAB5594253.1"/>
    <property type="molecule type" value="Genomic_DNA"/>
</dbReference>
<organism evidence="1 2">
    <name type="scientific">Ceratobasidium theobromae</name>
    <dbReference type="NCBI Taxonomy" id="1582974"/>
    <lineage>
        <taxon>Eukaryota</taxon>
        <taxon>Fungi</taxon>
        <taxon>Dikarya</taxon>
        <taxon>Basidiomycota</taxon>
        <taxon>Agaricomycotina</taxon>
        <taxon>Agaricomycetes</taxon>
        <taxon>Cantharellales</taxon>
        <taxon>Ceratobasidiaceae</taxon>
        <taxon>Ceratobasidium</taxon>
    </lineage>
</organism>
<evidence type="ECO:0000313" key="1">
    <source>
        <dbReference type="EMBL" id="KAB5594253.1"/>
    </source>
</evidence>
<protein>
    <submittedName>
        <fullName evidence="1">Uncharacterized protein</fullName>
    </submittedName>
</protein>
<sequence length="93" mass="10458">MVGQRIACVRSRNGYYQLFTIMVPSPPSIYRNPLYKFIRARENRGSPKLSTGTPARTTGVSHEELLQVINRSYGAGITRDTKPVMDITGRELT</sequence>